<evidence type="ECO:0000313" key="1">
    <source>
        <dbReference type="EMBL" id="MTB95855.1"/>
    </source>
</evidence>
<dbReference type="RefSeq" id="WP_154615297.1">
    <property type="nucleotide sequence ID" value="NZ_CP053660.1"/>
</dbReference>
<protein>
    <submittedName>
        <fullName evidence="1">Uncharacterized protein</fullName>
    </submittedName>
</protein>
<reference evidence="1 2" key="1">
    <citation type="submission" date="2019-10" db="EMBL/GenBank/DDBJ databases">
        <title>Nocardioides novel species isolated from the excrement of Marmot.</title>
        <authorList>
            <person name="Zhang G."/>
        </authorList>
    </citation>
    <scope>NUCLEOTIDE SEQUENCE [LARGE SCALE GENOMIC DNA]</scope>
    <source>
        <strain evidence="2">zg-579</strain>
    </source>
</reference>
<dbReference type="EMBL" id="WLCI01000013">
    <property type="protein sequence ID" value="MTB95855.1"/>
    <property type="molecule type" value="Genomic_DNA"/>
</dbReference>
<name>A0A6I3JCP6_9ACTN</name>
<evidence type="ECO:0000313" key="2">
    <source>
        <dbReference type="Proteomes" id="UP000433406"/>
    </source>
</evidence>
<organism evidence="1 2">
    <name type="scientific">Nocardioides marmotae</name>
    <dbReference type="NCBI Taxonomy" id="2663857"/>
    <lineage>
        <taxon>Bacteria</taxon>
        <taxon>Bacillati</taxon>
        <taxon>Actinomycetota</taxon>
        <taxon>Actinomycetes</taxon>
        <taxon>Propionibacteriales</taxon>
        <taxon>Nocardioidaceae</taxon>
        <taxon>Nocardioides</taxon>
    </lineage>
</organism>
<dbReference type="AlphaFoldDB" id="A0A6I3JCP6"/>
<proteinExistence type="predicted"/>
<dbReference type="Gene3D" id="2.40.30.20">
    <property type="match status" value="1"/>
</dbReference>
<comment type="caution">
    <text evidence="1">The sequence shown here is derived from an EMBL/GenBank/DDBJ whole genome shotgun (WGS) entry which is preliminary data.</text>
</comment>
<keyword evidence="2" id="KW-1185">Reference proteome</keyword>
<sequence>MGSRAKFENLVFDVTDYGLRAEGATFDNADALEALIAGKPEGSAFWFPAVGTSWYGFGRQVVVDKSVSFVGPSWGRGTINGPLTGSVLRFTTTAAHLAAPSLFKVTKSRVTFEGLALVGKPTRESAATVTVNGTVMQLSSITATPAFVGARVEGPYVPAGTTVSSVDTGANRVTISKACAGTAITGATSTSSALTITFKGPHDLAPGSSITLTGFSPSAWNGTWDVAAVPDFRTVTIASTANPGAATTLGAYTAPLAGSTVWFGADGVIFDGAAGEHAHECKMTKVKVEQFSEGLVFGVADHFSAIDCELGGNYDSVCYLPTNENDFMFINTLLSGNVRSSQRLAVGASVTKVLAVGSHHGFSQFGIFQDVSTTGQGYASLNLVGSPIEYVSKGHVRIACGGNMTFDAGSYWTWTNGTPATPPFIIYDQQNIGPIRFEPHLYGSNPNAPYLAYIGAQAPGCLFDFNANLGTFAAAAFPFNTYGSKDFRGQVFFNGPISTGGTSAFTAGGAVRLNNRLQVHSVGRTSAYATSNTTDLWVKCSGTWTLTLSSGANAEQVVIATNTSSGTITVAASSGSILGTGTPTTLTPGQTRMYLYDGTNWFAM</sequence>
<accession>A0A6I3JCP6</accession>
<dbReference type="InterPro" id="IPR023366">
    <property type="entry name" value="ATP_synth_asu-like_sf"/>
</dbReference>
<gene>
    <name evidence="1" type="ORF">GGQ22_12265</name>
</gene>
<dbReference type="Proteomes" id="UP000433406">
    <property type="component" value="Unassembled WGS sequence"/>
</dbReference>